<feature type="transmembrane region" description="Helical" evidence="1">
    <location>
        <begin position="12"/>
        <end position="32"/>
    </location>
</feature>
<keyword evidence="1" id="KW-0812">Transmembrane</keyword>
<name>A0ABP6Q0F2_9ACTN</name>
<keyword evidence="4" id="KW-1185">Reference proteome</keyword>
<sequence length="369" mass="38705">MVRGRFDARAVPAAIGVAVMLTLAVDVAIIAAHDGEAAVPQDFQFSNEVAGSPQQAKQITVAPLKKRYTPHLLIASPAELPADAAARAKRIKGVKVAEVVDGAQTYVAGRLVGLLGVDPSTFRNLAPKESAKLDALWKNVAGGDAAISFQGPRLGTVVAAGAQQRGASVRVGAFAALGVPTVQAIVSREQARRLGLAHGNAMLVSAPKQNLPKLRKSLLKLLPKGVKISILKQQATAPVQVAQTARSPLTGVNGCSVHMQAVRNEIDAATGPYLVIGCARPGDPQDHGTGDATDFMVSSGGRMPGAAGVAKGNAAAGYAISNWQRLGIKYVIWQQHIWNPSVCKCWRPMADRGSITQNHFDHVHISVLH</sequence>
<reference evidence="4" key="1">
    <citation type="journal article" date="2019" name="Int. J. Syst. Evol. Microbiol.">
        <title>The Global Catalogue of Microorganisms (GCM) 10K type strain sequencing project: providing services to taxonomists for standard genome sequencing and annotation.</title>
        <authorList>
            <consortium name="The Broad Institute Genomics Platform"/>
            <consortium name="The Broad Institute Genome Sequencing Center for Infectious Disease"/>
            <person name="Wu L."/>
            <person name="Ma J."/>
        </authorList>
    </citation>
    <scope>NUCLEOTIDE SEQUENCE [LARGE SCALE GENOMIC DNA]</scope>
    <source>
        <strain evidence="4">JCM 9377</strain>
    </source>
</reference>
<keyword evidence="1" id="KW-1133">Transmembrane helix</keyword>
<proteinExistence type="predicted"/>
<accession>A0ABP6Q0F2</accession>
<evidence type="ECO:0000313" key="4">
    <source>
        <dbReference type="Proteomes" id="UP001501237"/>
    </source>
</evidence>
<evidence type="ECO:0000259" key="2">
    <source>
        <dbReference type="Pfam" id="PF26571"/>
    </source>
</evidence>
<comment type="caution">
    <text evidence="3">The sequence shown here is derived from an EMBL/GenBank/DDBJ whole genome shotgun (WGS) entry which is preliminary data.</text>
</comment>
<dbReference type="Proteomes" id="UP001501237">
    <property type="component" value="Unassembled WGS sequence"/>
</dbReference>
<evidence type="ECO:0000313" key="3">
    <source>
        <dbReference type="EMBL" id="GAA3198621.1"/>
    </source>
</evidence>
<gene>
    <name evidence="3" type="ORF">GCM10010468_10480</name>
</gene>
<dbReference type="InterPro" id="IPR058593">
    <property type="entry name" value="ARB_07466-like_C"/>
</dbReference>
<evidence type="ECO:0000256" key="1">
    <source>
        <dbReference type="SAM" id="Phobius"/>
    </source>
</evidence>
<feature type="domain" description="ARB-07466-like C-terminal" evidence="2">
    <location>
        <begin position="253"/>
        <end position="360"/>
    </location>
</feature>
<dbReference type="Pfam" id="PF26571">
    <property type="entry name" value="VldE"/>
    <property type="match status" value="1"/>
</dbReference>
<organism evidence="3 4">
    <name type="scientific">Actinocorallia longicatena</name>
    <dbReference type="NCBI Taxonomy" id="111803"/>
    <lineage>
        <taxon>Bacteria</taxon>
        <taxon>Bacillati</taxon>
        <taxon>Actinomycetota</taxon>
        <taxon>Actinomycetes</taxon>
        <taxon>Streptosporangiales</taxon>
        <taxon>Thermomonosporaceae</taxon>
        <taxon>Actinocorallia</taxon>
    </lineage>
</organism>
<protein>
    <recommendedName>
        <fullName evidence="2">ARB-07466-like C-terminal domain-containing protein</fullName>
    </recommendedName>
</protein>
<keyword evidence="1" id="KW-0472">Membrane</keyword>
<dbReference type="EMBL" id="BAAAUV010000002">
    <property type="protein sequence ID" value="GAA3198621.1"/>
    <property type="molecule type" value="Genomic_DNA"/>
</dbReference>